<sequence>MTNETLEPTLPKTWRPRFMPITAVILGAVLVGASLGMWFGMPSDTRDAFTWPQTLTIAAVLLIIVGALYLLGHSRLRADENGLTVVNLVGIHHLAWAQVVSVRFRSGDPWARLDIDDGTSVPVMGIQSSDGPRARAAAKELARLIAARTRTVRND</sequence>
<keyword evidence="1" id="KW-0812">Transmembrane</keyword>
<evidence type="ECO:0000256" key="1">
    <source>
        <dbReference type="SAM" id="Phobius"/>
    </source>
</evidence>
<accession>A0ABV7YLY5</accession>
<keyword evidence="1" id="KW-1133">Transmembrane helix</keyword>
<organism evidence="3 4">
    <name type="scientific">Tenggerimyces flavus</name>
    <dbReference type="NCBI Taxonomy" id="1708749"/>
    <lineage>
        <taxon>Bacteria</taxon>
        <taxon>Bacillati</taxon>
        <taxon>Actinomycetota</taxon>
        <taxon>Actinomycetes</taxon>
        <taxon>Propionibacteriales</taxon>
        <taxon>Nocardioidaceae</taxon>
        <taxon>Tenggerimyces</taxon>
    </lineage>
</organism>
<feature type="transmembrane region" description="Helical" evidence="1">
    <location>
        <begin position="21"/>
        <end position="39"/>
    </location>
</feature>
<keyword evidence="4" id="KW-1185">Reference proteome</keyword>
<name>A0ABV7YLY5_9ACTN</name>
<proteinExistence type="predicted"/>
<feature type="transmembrane region" description="Helical" evidence="1">
    <location>
        <begin position="51"/>
        <end position="71"/>
    </location>
</feature>
<gene>
    <name evidence="3" type="ORF">ACFOUW_30215</name>
</gene>
<dbReference type="Proteomes" id="UP001595699">
    <property type="component" value="Unassembled WGS sequence"/>
</dbReference>
<dbReference type="RefSeq" id="WP_205119147.1">
    <property type="nucleotide sequence ID" value="NZ_JAFBCM010000001.1"/>
</dbReference>
<evidence type="ECO:0000259" key="2">
    <source>
        <dbReference type="Pfam" id="PF10756"/>
    </source>
</evidence>
<feature type="domain" description="Low molecular weight protein antigen 6 PH" evidence="2">
    <location>
        <begin position="74"/>
        <end position="142"/>
    </location>
</feature>
<reference evidence="4" key="1">
    <citation type="journal article" date="2019" name="Int. J. Syst. Evol. Microbiol.">
        <title>The Global Catalogue of Microorganisms (GCM) 10K type strain sequencing project: providing services to taxonomists for standard genome sequencing and annotation.</title>
        <authorList>
            <consortium name="The Broad Institute Genomics Platform"/>
            <consortium name="The Broad Institute Genome Sequencing Center for Infectious Disease"/>
            <person name="Wu L."/>
            <person name="Ma J."/>
        </authorList>
    </citation>
    <scope>NUCLEOTIDE SEQUENCE [LARGE SCALE GENOMIC DNA]</scope>
    <source>
        <strain evidence="4">CGMCC 4.7241</strain>
    </source>
</reference>
<evidence type="ECO:0000313" key="4">
    <source>
        <dbReference type="Proteomes" id="UP001595699"/>
    </source>
</evidence>
<comment type="caution">
    <text evidence="3">The sequence shown here is derived from an EMBL/GenBank/DDBJ whole genome shotgun (WGS) entry which is preliminary data.</text>
</comment>
<dbReference type="Pfam" id="PF10756">
    <property type="entry name" value="bPH_6"/>
    <property type="match status" value="1"/>
</dbReference>
<keyword evidence="1" id="KW-0472">Membrane</keyword>
<protein>
    <submittedName>
        <fullName evidence="3">PH domain-containing protein</fullName>
    </submittedName>
</protein>
<evidence type="ECO:0000313" key="3">
    <source>
        <dbReference type="EMBL" id="MFC3765143.1"/>
    </source>
</evidence>
<dbReference type="EMBL" id="JBHRZH010000036">
    <property type="protein sequence ID" value="MFC3765143.1"/>
    <property type="molecule type" value="Genomic_DNA"/>
</dbReference>
<dbReference type="InterPro" id="IPR019692">
    <property type="entry name" value="CFP-6_PH"/>
</dbReference>